<dbReference type="EMBL" id="NAFK01000176">
    <property type="protein sequence ID" value="OSJ21827.1"/>
    <property type="molecule type" value="Genomic_DNA"/>
</dbReference>
<sequence>MAKKVRDRQAFLKETVGRPLTSEEMLEILNTNCTYEEAKSRSQERARIRSAADRIKGRPPEAWPTFDVRWDLSPANFYCVFDGADPDSVEENECVIIPDVPMANIDAALTPYWHRTAAEVWSIGDPNKAARAIVHWSEGNLMTPSLLVPTSDGQLAIAGGNHRLAVARAKGVTRLPILVKSAEQERVRQILKI</sequence>
<gene>
    <name evidence="2" type="ORF">BST63_33300</name>
    <name evidence="1" type="ORF">BSZ18_34510</name>
</gene>
<evidence type="ECO:0008006" key="5">
    <source>
        <dbReference type="Google" id="ProtNLM"/>
    </source>
</evidence>
<dbReference type="Proteomes" id="UP000193553">
    <property type="component" value="Unassembled WGS sequence"/>
</dbReference>
<protein>
    <recommendedName>
        <fullName evidence="5">ParB/Sulfiredoxin domain-containing protein</fullName>
    </recommendedName>
</protein>
<dbReference type="RefSeq" id="WP_085361972.1">
    <property type="nucleotide sequence ID" value="NZ_NAFD01000177.1"/>
</dbReference>
<evidence type="ECO:0000313" key="4">
    <source>
        <dbReference type="Proteomes" id="UP000193884"/>
    </source>
</evidence>
<dbReference type="AlphaFoldDB" id="A0A1X3GGG6"/>
<evidence type="ECO:0000313" key="2">
    <source>
        <dbReference type="EMBL" id="OSJ21827.1"/>
    </source>
</evidence>
<reference evidence="3 4" key="1">
    <citation type="submission" date="2017-03" db="EMBL/GenBank/DDBJ databases">
        <title>Whole genome sequences of fourteen strains of Bradyrhizobium canariense and one strain of Bradyrhizobium japonicum isolated from Lupinus (Papilionoideae: Genisteae) species in Algeria.</title>
        <authorList>
            <person name="Crovadore J."/>
            <person name="Chekireb D."/>
            <person name="Brachmann A."/>
            <person name="Chablais R."/>
            <person name="Cochard B."/>
            <person name="Lefort F."/>
        </authorList>
    </citation>
    <scope>NUCLEOTIDE SEQUENCE [LARGE SCALE GENOMIC DNA]</scope>
    <source>
        <strain evidence="1 3">UBMA195</strain>
        <strain evidence="2 4">UBMAN05</strain>
    </source>
</reference>
<accession>A0A1X3GGG6</accession>
<comment type="caution">
    <text evidence="1">The sequence shown here is derived from an EMBL/GenBank/DDBJ whole genome shotgun (WGS) entry which is preliminary data.</text>
</comment>
<proteinExistence type="predicted"/>
<dbReference type="EMBL" id="NAFI01000188">
    <property type="protein sequence ID" value="OSJ02821.1"/>
    <property type="molecule type" value="Genomic_DNA"/>
</dbReference>
<dbReference type="Proteomes" id="UP000193884">
    <property type="component" value="Unassembled WGS sequence"/>
</dbReference>
<dbReference type="OrthoDB" id="8370157at2"/>
<evidence type="ECO:0000313" key="1">
    <source>
        <dbReference type="EMBL" id="OSJ02821.1"/>
    </source>
</evidence>
<evidence type="ECO:0000313" key="3">
    <source>
        <dbReference type="Proteomes" id="UP000193553"/>
    </source>
</evidence>
<name>A0A1X3GGG6_9BRAD</name>
<keyword evidence="4" id="KW-1185">Reference proteome</keyword>
<organism evidence="1 3">
    <name type="scientific">Bradyrhizobium canariense</name>
    <dbReference type="NCBI Taxonomy" id="255045"/>
    <lineage>
        <taxon>Bacteria</taxon>
        <taxon>Pseudomonadati</taxon>
        <taxon>Pseudomonadota</taxon>
        <taxon>Alphaproteobacteria</taxon>
        <taxon>Hyphomicrobiales</taxon>
        <taxon>Nitrobacteraceae</taxon>
        <taxon>Bradyrhizobium</taxon>
    </lineage>
</organism>